<sequence length="285" mass="29870">MGGMSTEQPIALTGVTGAVGGGVARLLAAQGLPLRLLARDPSRAPRLPGASTVRASFTEVGGALDGARVLLMVSASENEDRLSEHLSMVAAATAAGVEHVVYTSFAGASPTATFTLARDHAATEEAIRASGMAFTFLRDNLYLDFVPEMLGDDGAIRGPAGDGRAALVAREDVARSAAAILRDPALHRGATYELTGPEALTFAEIAATLTDSGRPAVFVDETLEEAYASRERWNAPRWQVDAWVSTYTAVAAGELAHVSDDVERLTGLAPVSLRQFLGRSRPPLD</sequence>
<proteinExistence type="predicted"/>
<accession>A0A1X7P3L1</accession>
<dbReference type="InterPro" id="IPR016040">
    <property type="entry name" value="NAD(P)-bd_dom"/>
</dbReference>
<dbReference type="PANTHER" id="PTHR47129">
    <property type="entry name" value="QUINONE OXIDOREDUCTASE 2"/>
    <property type="match status" value="1"/>
</dbReference>
<name>A0A1X7P3L1_9MICO</name>
<dbReference type="EMBL" id="FXBM01000002">
    <property type="protein sequence ID" value="SMH45411.1"/>
    <property type="molecule type" value="Genomic_DNA"/>
</dbReference>
<gene>
    <name evidence="2" type="ORF">SAMN06295885_2533</name>
</gene>
<evidence type="ECO:0000313" key="3">
    <source>
        <dbReference type="Proteomes" id="UP000193711"/>
    </source>
</evidence>
<protein>
    <submittedName>
        <fullName evidence="2">Uncharacterized conserved protein YbjT, contains NAD(P)-binding and DUF2867 domains</fullName>
    </submittedName>
</protein>
<dbReference type="AlphaFoldDB" id="A0A1X7P3L1"/>
<dbReference type="PANTHER" id="PTHR47129:SF1">
    <property type="entry name" value="NMRA-LIKE DOMAIN-CONTAINING PROTEIN"/>
    <property type="match status" value="1"/>
</dbReference>
<reference evidence="3" key="1">
    <citation type="submission" date="2017-04" db="EMBL/GenBank/DDBJ databases">
        <authorList>
            <person name="Varghese N."/>
            <person name="Submissions S."/>
        </authorList>
    </citation>
    <scope>NUCLEOTIDE SEQUENCE [LARGE SCALE GENOMIC DNA]</scope>
    <source>
        <strain evidence="3">VKM Ac-2121</strain>
    </source>
</reference>
<dbReference type="Pfam" id="PF13460">
    <property type="entry name" value="NAD_binding_10"/>
    <property type="match status" value="1"/>
</dbReference>
<dbReference type="Gene3D" id="3.40.50.720">
    <property type="entry name" value="NAD(P)-binding Rossmann-like Domain"/>
    <property type="match status" value="1"/>
</dbReference>
<evidence type="ECO:0000313" key="2">
    <source>
        <dbReference type="EMBL" id="SMH45411.1"/>
    </source>
</evidence>
<dbReference type="InterPro" id="IPR052718">
    <property type="entry name" value="NmrA-type_oxidoreductase"/>
</dbReference>
<dbReference type="SUPFAM" id="SSF51735">
    <property type="entry name" value="NAD(P)-binding Rossmann-fold domains"/>
    <property type="match status" value="1"/>
</dbReference>
<dbReference type="STRING" id="1891671.SAMN06295885_2533"/>
<dbReference type="InterPro" id="IPR036291">
    <property type="entry name" value="NAD(P)-bd_dom_sf"/>
</dbReference>
<dbReference type="CDD" id="cd05269">
    <property type="entry name" value="TMR_SDR_a"/>
    <property type="match status" value="1"/>
</dbReference>
<dbReference type="Gene3D" id="3.90.25.10">
    <property type="entry name" value="UDP-galactose 4-epimerase, domain 1"/>
    <property type="match status" value="1"/>
</dbReference>
<keyword evidence="3" id="KW-1185">Reference proteome</keyword>
<dbReference type="Proteomes" id="UP000193711">
    <property type="component" value="Unassembled WGS sequence"/>
</dbReference>
<evidence type="ECO:0000259" key="1">
    <source>
        <dbReference type="Pfam" id="PF13460"/>
    </source>
</evidence>
<organism evidence="2 3">
    <name type="scientific">Rathayibacter oskolensis</name>
    <dbReference type="NCBI Taxonomy" id="1891671"/>
    <lineage>
        <taxon>Bacteria</taxon>
        <taxon>Bacillati</taxon>
        <taxon>Actinomycetota</taxon>
        <taxon>Actinomycetes</taxon>
        <taxon>Micrococcales</taxon>
        <taxon>Microbacteriaceae</taxon>
        <taxon>Rathayibacter</taxon>
    </lineage>
</organism>
<feature type="domain" description="NAD(P)-binding" evidence="1">
    <location>
        <begin position="14"/>
        <end position="184"/>
    </location>
</feature>